<evidence type="ECO:0000313" key="1">
    <source>
        <dbReference type="EMBL" id="KAI8523765.1"/>
    </source>
</evidence>
<name>A0ACC0L4X8_RHOML</name>
<protein>
    <submittedName>
        <fullName evidence="1">Uncharacterized protein</fullName>
    </submittedName>
</protein>
<dbReference type="EMBL" id="CM046400">
    <property type="protein sequence ID" value="KAI8523765.1"/>
    <property type="molecule type" value="Genomic_DNA"/>
</dbReference>
<comment type="caution">
    <text evidence="1">The sequence shown here is derived from an EMBL/GenBank/DDBJ whole genome shotgun (WGS) entry which is preliminary data.</text>
</comment>
<sequence>MKPDYQKSHKRRKVGYMVLWLVCERGGRGLKQRRRIEGTDGLSNLDLLLLVLVALGKVYFEQILPDIIRNCSHQKASVRDRYLTLFKYLPRSLGIQFKNYLQQVLPAILDGLADENESVREAALSAGHVLVEHYATTSLPLLLPAVEDGIFSDSWRIRQSSVELLGDLLFKVAGTSGKALLEGGSDDEGASTEAQGRAIIEVLGREKRNEVLAALYMVRTDMSITVRQHRLPLKGARSAIALLVFFGYHGASTVDTDMYIFSGSKEKLEWEIRYKIALGTAEGLSYLHEGCQRRIIHTDIKAANILLREDFEPQVYLSSNQSMVD</sequence>
<gene>
    <name evidence="1" type="ORF">RHMOL_Rhmol13G0097600</name>
</gene>
<dbReference type="Proteomes" id="UP001062846">
    <property type="component" value="Chromosome 13"/>
</dbReference>
<keyword evidence="2" id="KW-1185">Reference proteome</keyword>
<reference evidence="1" key="1">
    <citation type="submission" date="2022-02" db="EMBL/GenBank/DDBJ databases">
        <title>Plant Genome Project.</title>
        <authorList>
            <person name="Zhang R.-G."/>
        </authorList>
    </citation>
    <scope>NUCLEOTIDE SEQUENCE</scope>
    <source>
        <strain evidence="1">AT1</strain>
    </source>
</reference>
<proteinExistence type="predicted"/>
<organism evidence="1 2">
    <name type="scientific">Rhododendron molle</name>
    <name type="common">Chinese azalea</name>
    <name type="synonym">Azalea mollis</name>
    <dbReference type="NCBI Taxonomy" id="49168"/>
    <lineage>
        <taxon>Eukaryota</taxon>
        <taxon>Viridiplantae</taxon>
        <taxon>Streptophyta</taxon>
        <taxon>Embryophyta</taxon>
        <taxon>Tracheophyta</taxon>
        <taxon>Spermatophyta</taxon>
        <taxon>Magnoliopsida</taxon>
        <taxon>eudicotyledons</taxon>
        <taxon>Gunneridae</taxon>
        <taxon>Pentapetalae</taxon>
        <taxon>asterids</taxon>
        <taxon>Ericales</taxon>
        <taxon>Ericaceae</taxon>
        <taxon>Ericoideae</taxon>
        <taxon>Rhodoreae</taxon>
        <taxon>Rhododendron</taxon>
    </lineage>
</organism>
<evidence type="ECO:0000313" key="2">
    <source>
        <dbReference type="Proteomes" id="UP001062846"/>
    </source>
</evidence>
<accession>A0ACC0L4X8</accession>